<dbReference type="GO" id="GO:0046513">
    <property type="term" value="P:ceramide biosynthetic process"/>
    <property type="evidence" value="ECO:0007669"/>
    <property type="project" value="InterPro"/>
</dbReference>
<dbReference type="PROSITE" id="PS50922">
    <property type="entry name" value="TLC"/>
    <property type="match status" value="1"/>
</dbReference>
<evidence type="ECO:0000256" key="1">
    <source>
        <dbReference type="ARBA" id="ARBA00004477"/>
    </source>
</evidence>
<dbReference type="OrthoDB" id="537032at2759"/>
<keyword evidence="4" id="KW-0808">Transferase</keyword>
<dbReference type="PANTHER" id="PTHR12560">
    <property type="entry name" value="LONGEVITY ASSURANCE FACTOR 1 LAG1"/>
    <property type="match status" value="1"/>
</dbReference>
<dbReference type="SMART" id="SM00724">
    <property type="entry name" value="TLC"/>
    <property type="match status" value="1"/>
</dbReference>
<evidence type="ECO:0000256" key="10">
    <source>
        <dbReference type="ARBA" id="ARBA00049036"/>
    </source>
</evidence>
<dbReference type="InterPro" id="IPR006634">
    <property type="entry name" value="TLC-dom"/>
</dbReference>
<evidence type="ECO:0000256" key="4">
    <source>
        <dbReference type="ARBA" id="ARBA00022679"/>
    </source>
</evidence>
<evidence type="ECO:0000256" key="2">
    <source>
        <dbReference type="ARBA" id="ARBA00004760"/>
    </source>
</evidence>
<evidence type="ECO:0000313" key="14">
    <source>
        <dbReference type="Proteomes" id="UP000749559"/>
    </source>
</evidence>
<evidence type="ECO:0000256" key="6">
    <source>
        <dbReference type="ARBA" id="ARBA00022824"/>
    </source>
</evidence>
<dbReference type="GO" id="GO:0050291">
    <property type="term" value="F:sphingosine N-acyltransferase activity"/>
    <property type="evidence" value="ECO:0007669"/>
    <property type="project" value="InterPro"/>
</dbReference>
<keyword evidence="6" id="KW-0256">Endoplasmic reticulum</keyword>
<feature type="compositionally biased region" description="Polar residues" evidence="11">
    <location>
        <begin position="367"/>
        <end position="379"/>
    </location>
</feature>
<comment type="subcellular location">
    <subcellularLocation>
        <location evidence="1">Endoplasmic reticulum membrane</location>
        <topology evidence="1">Multi-pass membrane protein</topology>
    </subcellularLocation>
</comment>
<gene>
    <name evidence="13" type="ORF">OFUS_LOCUS13860</name>
</gene>
<dbReference type="Gene3D" id="1.10.10.60">
    <property type="entry name" value="Homeodomain-like"/>
    <property type="match status" value="1"/>
</dbReference>
<dbReference type="UniPathway" id="UPA00222"/>
<proteinExistence type="predicted"/>
<comment type="caution">
    <text evidence="13">The sequence shown here is derived from an EMBL/GenBank/DDBJ whole genome shotgun (WGS) entry which is preliminary data.</text>
</comment>
<comment type="pathway">
    <text evidence="2">Lipid metabolism; sphingolipid metabolism.</text>
</comment>
<keyword evidence="9 12" id="KW-0472">Membrane</keyword>
<dbReference type="FunFam" id="1.10.10.60:FF:000020">
    <property type="entry name" value="Ceramide synthase 5"/>
    <property type="match status" value="1"/>
</dbReference>
<feature type="compositionally biased region" description="Acidic residues" evidence="11">
    <location>
        <begin position="351"/>
        <end position="362"/>
    </location>
</feature>
<protein>
    <submittedName>
        <fullName evidence="13">Uncharacterized protein</fullName>
    </submittedName>
</protein>
<dbReference type="EMBL" id="CAIIXF020000007">
    <property type="protein sequence ID" value="CAH1788305.1"/>
    <property type="molecule type" value="Genomic_DNA"/>
</dbReference>
<comment type="catalytic activity">
    <reaction evidence="10">
        <text>sphinganine + octadecanoyl-CoA = N-(octadecanoyl)-sphinganine + CoA + H(+)</text>
        <dbReference type="Rhea" id="RHEA:36547"/>
        <dbReference type="ChEBI" id="CHEBI:15378"/>
        <dbReference type="ChEBI" id="CHEBI:57287"/>
        <dbReference type="ChEBI" id="CHEBI:57394"/>
        <dbReference type="ChEBI" id="CHEBI:57817"/>
        <dbReference type="ChEBI" id="CHEBI:67033"/>
    </reaction>
    <physiologicalReaction direction="left-to-right" evidence="10">
        <dbReference type="Rhea" id="RHEA:36548"/>
    </physiologicalReaction>
</comment>
<feature type="transmembrane region" description="Helical" evidence="12">
    <location>
        <begin position="43"/>
        <end position="60"/>
    </location>
</feature>
<evidence type="ECO:0000256" key="8">
    <source>
        <dbReference type="ARBA" id="ARBA00023098"/>
    </source>
</evidence>
<evidence type="ECO:0000313" key="13">
    <source>
        <dbReference type="EMBL" id="CAH1788305.1"/>
    </source>
</evidence>
<dbReference type="PANTHER" id="PTHR12560:SF0">
    <property type="entry name" value="LD18904P"/>
    <property type="match status" value="1"/>
</dbReference>
<evidence type="ECO:0000256" key="7">
    <source>
        <dbReference type="ARBA" id="ARBA00022989"/>
    </source>
</evidence>
<dbReference type="InterPro" id="IPR016439">
    <property type="entry name" value="Lag1/Lac1-like"/>
</dbReference>
<dbReference type="GO" id="GO:0003677">
    <property type="term" value="F:DNA binding"/>
    <property type="evidence" value="ECO:0007669"/>
    <property type="project" value="InterPro"/>
</dbReference>
<feature type="transmembrane region" description="Helical" evidence="12">
    <location>
        <begin position="184"/>
        <end position="203"/>
    </location>
</feature>
<dbReference type="InterPro" id="IPR001356">
    <property type="entry name" value="HD"/>
</dbReference>
<dbReference type="PIRSF" id="PIRSF005225">
    <property type="entry name" value="LAG1_LAC1"/>
    <property type="match status" value="1"/>
</dbReference>
<accession>A0A8J1Y5R8</accession>
<organism evidence="13 14">
    <name type="scientific">Owenia fusiformis</name>
    <name type="common">Polychaete worm</name>
    <dbReference type="NCBI Taxonomy" id="6347"/>
    <lineage>
        <taxon>Eukaryota</taxon>
        <taxon>Metazoa</taxon>
        <taxon>Spiralia</taxon>
        <taxon>Lophotrochozoa</taxon>
        <taxon>Annelida</taxon>
        <taxon>Polychaeta</taxon>
        <taxon>Sedentaria</taxon>
        <taxon>Canalipalpata</taxon>
        <taxon>Sabellida</taxon>
        <taxon>Oweniida</taxon>
        <taxon>Oweniidae</taxon>
        <taxon>Owenia</taxon>
    </lineage>
</organism>
<keyword evidence="7 12" id="KW-1133">Transmembrane helix</keyword>
<evidence type="ECO:0000256" key="11">
    <source>
        <dbReference type="SAM" id="MobiDB-lite"/>
    </source>
</evidence>
<evidence type="ECO:0000256" key="5">
    <source>
        <dbReference type="ARBA" id="ARBA00022692"/>
    </source>
</evidence>
<comment type="pathway">
    <text evidence="3">Sphingolipid metabolism.</text>
</comment>
<evidence type="ECO:0000256" key="3">
    <source>
        <dbReference type="ARBA" id="ARBA00004991"/>
    </source>
</evidence>
<dbReference type="Pfam" id="PF03798">
    <property type="entry name" value="TRAM_LAG1_CLN8"/>
    <property type="match status" value="1"/>
</dbReference>
<evidence type="ECO:0000256" key="9">
    <source>
        <dbReference type="ARBA" id="ARBA00023136"/>
    </source>
</evidence>
<dbReference type="SUPFAM" id="SSF46689">
    <property type="entry name" value="Homeodomain-like"/>
    <property type="match status" value="1"/>
</dbReference>
<feature type="transmembrane region" description="Helical" evidence="12">
    <location>
        <begin position="265"/>
        <end position="286"/>
    </location>
</feature>
<keyword evidence="5 12" id="KW-0812">Transmembrane</keyword>
<dbReference type="Proteomes" id="UP000749559">
    <property type="component" value="Unassembled WGS sequence"/>
</dbReference>
<reference evidence="13" key="1">
    <citation type="submission" date="2022-03" db="EMBL/GenBank/DDBJ databases">
        <authorList>
            <person name="Martin C."/>
        </authorList>
    </citation>
    <scope>NUCLEOTIDE SEQUENCE</scope>
</reference>
<feature type="transmembrane region" description="Helical" evidence="12">
    <location>
        <begin position="140"/>
        <end position="159"/>
    </location>
</feature>
<dbReference type="CDD" id="cd00086">
    <property type="entry name" value="homeodomain"/>
    <property type="match status" value="1"/>
</dbReference>
<feature type="transmembrane region" description="Helical" evidence="12">
    <location>
        <begin position="306"/>
        <end position="335"/>
    </location>
</feature>
<dbReference type="AlphaFoldDB" id="A0A8J1Y5R8"/>
<feature type="region of interest" description="Disordered" evidence="11">
    <location>
        <begin position="344"/>
        <end position="397"/>
    </location>
</feature>
<name>A0A8J1Y5R8_OWEFU</name>
<dbReference type="GO" id="GO:0005789">
    <property type="term" value="C:endoplasmic reticulum membrane"/>
    <property type="evidence" value="ECO:0007669"/>
    <property type="project" value="UniProtKB-SubCell"/>
</dbReference>
<dbReference type="InterPro" id="IPR009057">
    <property type="entry name" value="Homeodomain-like_sf"/>
</dbReference>
<keyword evidence="14" id="KW-1185">Reference proteome</keyword>
<evidence type="ECO:0000256" key="12">
    <source>
        <dbReference type="SAM" id="Phobius"/>
    </source>
</evidence>
<sequence length="397" mass="47399">MAAIYKSFADTFWTESFWLPNNHTWKSLENKDNGIYYPQFHDLYVPFIVAAVLLLIRKIFENVVAYPLGKWYNLREKGYRPPPPDTVLEAAYRQIGKHPSHKDLQALSKRTDKGIRTIERWFRYRRLQGKYTPMKRFQETCWRFLFYFTAFYYGIYILWDKPWLWDTKECWYGHPFQHITSDVYWYYMVEMGFYWALVFSLMTDIKRKDFWEMVIHHVVTIGLMVFSWAGNMVRVGTLVLCCHDAVDYFMELAKVFNYLKYQKTCDALFVVFTVMWFITRLCIFPFKLIYTVGIESPMIIGMYNAMYLYVFLLMALQVLHVIWFYMICRMVYFYVITGKVQKDDRSSSEGEQSEEEENDNYYDETNKQNGVQSLQNGSTTKRDITMGLSGDSAPASS</sequence>
<keyword evidence="8" id="KW-0443">Lipid metabolism</keyword>